<protein>
    <submittedName>
        <fullName evidence="1">Uncharacterized protein</fullName>
    </submittedName>
</protein>
<proteinExistence type="predicted"/>
<dbReference type="EMBL" id="JAMWFV010000004">
    <property type="protein sequence ID" value="MDG6145041.1"/>
    <property type="molecule type" value="Genomic_DNA"/>
</dbReference>
<dbReference type="Proteomes" id="UP001153199">
    <property type="component" value="Unassembled WGS sequence"/>
</dbReference>
<keyword evidence="2" id="KW-1185">Reference proteome</keyword>
<organism evidence="1 2">
    <name type="scientific">Lactococcus formosensis</name>
    <dbReference type="NCBI Taxonomy" id="1281486"/>
    <lineage>
        <taxon>Bacteria</taxon>
        <taxon>Bacillati</taxon>
        <taxon>Bacillota</taxon>
        <taxon>Bacilli</taxon>
        <taxon>Lactobacillales</taxon>
        <taxon>Streptococcaceae</taxon>
        <taxon>Lactococcus</taxon>
    </lineage>
</organism>
<sequence>MKITKISQLIKALEQAKELAQSDDLSEVFGAYVENQARENGVYIFDPVIFSENNEDPYLEVRIIATDAFKNLFTDDEPSRKGRSWE</sequence>
<reference evidence="1" key="1">
    <citation type="submission" date="2022-06" db="EMBL/GenBank/DDBJ databases">
        <title>Lactococcus from bovine mastitis in China.</title>
        <authorList>
            <person name="Lin Y."/>
            <person name="Han B."/>
        </authorList>
    </citation>
    <scope>NUCLEOTIDE SEQUENCE</scope>
    <source>
        <strain evidence="1">Ningxia-I-26</strain>
    </source>
</reference>
<evidence type="ECO:0000313" key="1">
    <source>
        <dbReference type="EMBL" id="MDG6145041.1"/>
    </source>
</evidence>
<dbReference type="AlphaFoldDB" id="A0A9X4NY50"/>
<gene>
    <name evidence="1" type="ORF">NF717_05140</name>
</gene>
<comment type="caution">
    <text evidence="1">The sequence shown here is derived from an EMBL/GenBank/DDBJ whole genome shotgun (WGS) entry which is preliminary data.</text>
</comment>
<dbReference type="RefSeq" id="WP_279359789.1">
    <property type="nucleotide sequence ID" value="NZ_JAMWDY010000003.1"/>
</dbReference>
<evidence type="ECO:0000313" key="2">
    <source>
        <dbReference type="Proteomes" id="UP001153199"/>
    </source>
</evidence>
<name>A0A9X4NY50_9LACT</name>
<accession>A0A9X4NY50</accession>